<name>A0AC58UHM1_TOBAC</name>
<organism evidence="1 2">
    <name type="scientific">Nicotiana tabacum</name>
    <name type="common">Common tobacco</name>
    <dbReference type="NCBI Taxonomy" id="4097"/>
    <lineage>
        <taxon>Eukaryota</taxon>
        <taxon>Viridiplantae</taxon>
        <taxon>Streptophyta</taxon>
        <taxon>Embryophyta</taxon>
        <taxon>Tracheophyta</taxon>
        <taxon>Spermatophyta</taxon>
        <taxon>Magnoliopsida</taxon>
        <taxon>eudicotyledons</taxon>
        <taxon>Gunneridae</taxon>
        <taxon>Pentapetalae</taxon>
        <taxon>asterids</taxon>
        <taxon>lamiids</taxon>
        <taxon>Solanales</taxon>
        <taxon>Solanaceae</taxon>
        <taxon>Nicotianoideae</taxon>
        <taxon>Nicotianeae</taxon>
        <taxon>Nicotiana</taxon>
    </lineage>
</organism>
<evidence type="ECO:0000313" key="1">
    <source>
        <dbReference type="Proteomes" id="UP000790787"/>
    </source>
</evidence>
<gene>
    <name evidence="2" type="primary">LOC107826940</name>
</gene>
<protein>
    <submittedName>
        <fullName evidence="2">Subtilisin-like protease SBT3.9</fullName>
    </submittedName>
</protein>
<accession>A0AC58UHM1</accession>
<evidence type="ECO:0000313" key="2">
    <source>
        <dbReference type="RefSeq" id="XP_075108993.1"/>
    </source>
</evidence>
<keyword evidence="1" id="KW-1185">Reference proteome</keyword>
<dbReference type="Proteomes" id="UP000790787">
    <property type="component" value="Chromosome 5"/>
</dbReference>
<proteinExistence type="predicted"/>
<reference evidence="2" key="2">
    <citation type="submission" date="2025-08" db="UniProtKB">
        <authorList>
            <consortium name="RefSeq"/>
        </authorList>
    </citation>
    <scope>IDENTIFICATION</scope>
    <source>
        <tissue evidence="2">Leaf</tissue>
    </source>
</reference>
<sequence>MTFSVCNSNQNPMIKLGRSEVLEGKKAVLKVPKFSSRGPNSFTPEILKPDVAAPGVNILATFIPRSGDNGFKLQSGTSMATPHVSGIVALLKVAHPNWSPATIKSALVTTYLITNILTVRVAWNEDTYTSEIFLEGTGDKLADPFDFGGGICNPNGATDPGLVYDMDKDDYLNYLCSLGYSNDMVYNATTYLSSSKNSTAAGGIVCPKKVPSRLDLNLPSISIPNLKNSVSVKRTVTNVGNVNSIYKVLVKPPRNTAIKVSPHVLKFNAKAKKISFEVKITSTHQSSTKFTFGSLAWSDGKHFVRIPKQIDV</sequence>
<reference evidence="1" key="1">
    <citation type="journal article" date="2014" name="Nat. Commun.">
        <title>The tobacco genome sequence and its comparison with those of tomato and potato.</title>
        <authorList>
            <person name="Sierro N."/>
            <person name="Battey J.N."/>
            <person name="Ouadi S."/>
            <person name="Bakaher N."/>
            <person name="Bovet L."/>
            <person name="Willig A."/>
            <person name="Goepfert S."/>
            <person name="Peitsch M.C."/>
            <person name="Ivanov N.V."/>
        </authorList>
    </citation>
    <scope>NUCLEOTIDE SEQUENCE [LARGE SCALE GENOMIC DNA]</scope>
</reference>
<dbReference type="RefSeq" id="XP_075108993.1">
    <property type="nucleotide sequence ID" value="XM_075252892.1"/>
</dbReference>